<evidence type="ECO:0000256" key="4">
    <source>
        <dbReference type="ARBA" id="ARBA00022729"/>
    </source>
</evidence>
<comment type="subcellular location">
    <subcellularLocation>
        <location evidence="1">Secreted</location>
    </subcellularLocation>
</comment>
<keyword evidence="7" id="KW-1185">Reference proteome</keyword>
<accession>A0ABM1C610</accession>
<dbReference type="GeneID" id="106478817"/>
<proteinExistence type="inferred from homology"/>
<keyword evidence="6" id="KW-1133">Transmembrane helix</keyword>
<keyword evidence="6" id="KW-0812">Transmembrane</keyword>
<organism evidence="7 8">
    <name type="scientific">Limulus polyphemus</name>
    <name type="common">Atlantic horseshoe crab</name>
    <dbReference type="NCBI Taxonomy" id="6850"/>
    <lineage>
        <taxon>Eukaryota</taxon>
        <taxon>Metazoa</taxon>
        <taxon>Ecdysozoa</taxon>
        <taxon>Arthropoda</taxon>
        <taxon>Chelicerata</taxon>
        <taxon>Merostomata</taxon>
        <taxon>Xiphosura</taxon>
        <taxon>Limulidae</taxon>
        <taxon>Limulus</taxon>
    </lineage>
</organism>
<dbReference type="PANTHER" id="PTHR28593">
    <property type="entry name" value="METEORIN-LIKE PROTEIN"/>
    <property type="match status" value="1"/>
</dbReference>
<keyword evidence="5" id="KW-1015">Disulfide bond</keyword>
<dbReference type="Gene3D" id="2.40.50.120">
    <property type="match status" value="1"/>
</dbReference>
<sequence>MTLVKNQSTRLPCLLYSWCSTRMRLSMASPCALWCGFLAASMIIFNNVILTVVNGASDDCDWLGSGLTQGERGVQAVYLRCAQGRIEWKYPRGALRVVLRHGTSGKEFRGCLRVSKNFKGIQIYVEGHRRLHLLYSKTDKKHPELLRCFNSYHGQVALYVEAVMVFNTIQKGLARFYYDLQPVSTEALWDDLDVCRPCSEEEMLRYYCTSDFVLQGKVSNLNHNKALQQSELTVQITRIYRDSHESRLFNSAQGNNKETVLRRPLKCATKTGVGEYVFFSRWTLEKMIVQCAPRLSDWRKVRRKALKERSNQCQLG</sequence>
<protein>
    <submittedName>
        <fullName evidence="8 9">Meteorin-like protein</fullName>
    </submittedName>
</protein>
<dbReference type="SUPFAM" id="SSF50242">
    <property type="entry name" value="TIMP-like"/>
    <property type="match status" value="1"/>
</dbReference>
<comment type="similarity">
    <text evidence="2">Belongs to the meteorin family.</text>
</comment>
<keyword evidence="3" id="KW-0964">Secreted</keyword>
<name>A0ABM1C610_LIMPO</name>
<keyword evidence="6" id="KW-0472">Membrane</keyword>
<dbReference type="RefSeq" id="XP_013794842.2">
    <property type="nucleotide sequence ID" value="XM_013939388.2"/>
</dbReference>
<evidence type="ECO:0000256" key="3">
    <source>
        <dbReference type="ARBA" id="ARBA00022525"/>
    </source>
</evidence>
<dbReference type="Proteomes" id="UP000694941">
    <property type="component" value="Unplaced"/>
</dbReference>
<dbReference type="PANTHER" id="PTHR28593:SF3">
    <property type="entry name" value="METEORIN-LIKE PROTEIN"/>
    <property type="match status" value="1"/>
</dbReference>
<feature type="transmembrane region" description="Helical" evidence="6">
    <location>
        <begin position="31"/>
        <end position="53"/>
    </location>
</feature>
<evidence type="ECO:0000256" key="6">
    <source>
        <dbReference type="SAM" id="Phobius"/>
    </source>
</evidence>
<evidence type="ECO:0000313" key="9">
    <source>
        <dbReference type="RefSeq" id="XP_022238204.1"/>
    </source>
</evidence>
<dbReference type="InterPro" id="IPR008993">
    <property type="entry name" value="TIMP-like_OB-fold"/>
</dbReference>
<evidence type="ECO:0000256" key="5">
    <source>
        <dbReference type="ARBA" id="ARBA00023157"/>
    </source>
</evidence>
<dbReference type="InterPro" id="IPR051998">
    <property type="entry name" value="Meteorin-like"/>
</dbReference>
<evidence type="ECO:0000256" key="2">
    <source>
        <dbReference type="ARBA" id="ARBA00005669"/>
    </source>
</evidence>
<evidence type="ECO:0000313" key="8">
    <source>
        <dbReference type="RefSeq" id="XP_013794842.2"/>
    </source>
</evidence>
<keyword evidence="4" id="KW-0732">Signal</keyword>
<reference evidence="8 9" key="1">
    <citation type="submission" date="2025-05" db="UniProtKB">
        <authorList>
            <consortium name="RefSeq"/>
        </authorList>
    </citation>
    <scope>IDENTIFICATION</scope>
    <source>
        <tissue evidence="8 9">Muscle</tissue>
    </source>
</reference>
<gene>
    <name evidence="8 9" type="primary">LOC106478817</name>
</gene>
<evidence type="ECO:0000313" key="7">
    <source>
        <dbReference type="Proteomes" id="UP000694941"/>
    </source>
</evidence>
<evidence type="ECO:0000256" key="1">
    <source>
        <dbReference type="ARBA" id="ARBA00004613"/>
    </source>
</evidence>
<dbReference type="RefSeq" id="XP_022238204.1">
    <property type="nucleotide sequence ID" value="XM_022382496.1"/>
</dbReference>